<dbReference type="KEGG" id="tet:TTHERM_00643580"/>
<evidence type="ECO:0000256" key="2">
    <source>
        <dbReference type="PROSITE-ProRule" id="PRU00317"/>
    </source>
</evidence>
<dbReference type="InterPro" id="IPR001313">
    <property type="entry name" value="Pumilio_RNA-bd_rpt"/>
</dbReference>
<feature type="domain" description="PUM-HD" evidence="4">
    <location>
        <begin position="108"/>
        <end position="499"/>
    </location>
</feature>
<feature type="compositionally biased region" description="Polar residues" evidence="3">
    <location>
        <begin position="88"/>
        <end position="97"/>
    </location>
</feature>
<dbReference type="Pfam" id="PF00806">
    <property type="entry name" value="PUF"/>
    <property type="match status" value="3"/>
</dbReference>
<dbReference type="PROSITE" id="PS50302">
    <property type="entry name" value="PUM"/>
    <property type="match status" value="1"/>
</dbReference>
<evidence type="ECO:0000313" key="6">
    <source>
        <dbReference type="Proteomes" id="UP000009168"/>
    </source>
</evidence>
<evidence type="ECO:0000256" key="1">
    <source>
        <dbReference type="ARBA" id="ARBA00022737"/>
    </source>
</evidence>
<protein>
    <submittedName>
        <fullName evidence="5">Pumilio-family RNA-binding repeat protein, putative</fullName>
    </submittedName>
</protein>
<proteinExistence type="predicted"/>
<dbReference type="GeneID" id="7839720"/>
<dbReference type="InterPro" id="IPR033133">
    <property type="entry name" value="PUM-HD"/>
</dbReference>
<dbReference type="PROSITE" id="PS50303">
    <property type="entry name" value="PUM_HD"/>
    <property type="match status" value="1"/>
</dbReference>
<dbReference type="RefSeq" id="XP_001015377.3">
    <property type="nucleotide sequence ID" value="XM_001015377.3"/>
</dbReference>
<feature type="compositionally biased region" description="Basic and acidic residues" evidence="3">
    <location>
        <begin position="54"/>
        <end position="87"/>
    </location>
</feature>
<dbReference type="AlphaFoldDB" id="Q23EX3"/>
<evidence type="ECO:0000256" key="3">
    <source>
        <dbReference type="SAM" id="MobiDB-lite"/>
    </source>
</evidence>
<dbReference type="EMBL" id="GG662707">
    <property type="protein sequence ID" value="EAR95132.3"/>
    <property type="molecule type" value="Genomic_DNA"/>
</dbReference>
<dbReference type="InterPro" id="IPR011989">
    <property type="entry name" value="ARM-like"/>
</dbReference>
<dbReference type="Proteomes" id="UP000009168">
    <property type="component" value="Unassembled WGS sequence"/>
</dbReference>
<dbReference type="SUPFAM" id="SSF48371">
    <property type="entry name" value="ARM repeat"/>
    <property type="match status" value="1"/>
</dbReference>
<gene>
    <name evidence="5" type="ORF">TTHERM_00643580</name>
</gene>
<dbReference type="GO" id="GO:0003729">
    <property type="term" value="F:mRNA binding"/>
    <property type="evidence" value="ECO:0007669"/>
    <property type="project" value="TreeGrafter"/>
</dbReference>
<dbReference type="SMART" id="SM00025">
    <property type="entry name" value="Pumilio"/>
    <property type="match status" value="5"/>
</dbReference>
<accession>Q23EX3</accession>
<name>Q23EX3_TETTS</name>
<dbReference type="GO" id="GO:0010608">
    <property type="term" value="P:post-transcriptional regulation of gene expression"/>
    <property type="evidence" value="ECO:0007669"/>
    <property type="project" value="TreeGrafter"/>
</dbReference>
<feature type="region of interest" description="Disordered" evidence="3">
    <location>
        <begin position="54"/>
        <end position="124"/>
    </location>
</feature>
<reference evidence="6" key="1">
    <citation type="journal article" date="2006" name="PLoS Biol.">
        <title>Macronuclear genome sequence of the ciliate Tetrahymena thermophila, a model eukaryote.</title>
        <authorList>
            <person name="Eisen J.A."/>
            <person name="Coyne R.S."/>
            <person name="Wu M."/>
            <person name="Wu D."/>
            <person name="Thiagarajan M."/>
            <person name="Wortman J.R."/>
            <person name="Badger J.H."/>
            <person name="Ren Q."/>
            <person name="Amedeo P."/>
            <person name="Jones K.M."/>
            <person name="Tallon L.J."/>
            <person name="Delcher A.L."/>
            <person name="Salzberg S.L."/>
            <person name="Silva J.C."/>
            <person name="Haas B.J."/>
            <person name="Majoros W.H."/>
            <person name="Farzad M."/>
            <person name="Carlton J.M."/>
            <person name="Smith R.K. Jr."/>
            <person name="Garg J."/>
            <person name="Pearlman R.E."/>
            <person name="Karrer K.M."/>
            <person name="Sun L."/>
            <person name="Manning G."/>
            <person name="Elde N.C."/>
            <person name="Turkewitz A.P."/>
            <person name="Asai D.J."/>
            <person name="Wilkes D.E."/>
            <person name="Wang Y."/>
            <person name="Cai H."/>
            <person name="Collins K."/>
            <person name="Stewart B.A."/>
            <person name="Lee S.R."/>
            <person name="Wilamowska K."/>
            <person name="Weinberg Z."/>
            <person name="Ruzzo W.L."/>
            <person name="Wloga D."/>
            <person name="Gaertig J."/>
            <person name="Frankel J."/>
            <person name="Tsao C.-C."/>
            <person name="Gorovsky M.A."/>
            <person name="Keeling P.J."/>
            <person name="Waller R.F."/>
            <person name="Patron N.J."/>
            <person name="Cherry J.M."/>
            <person name="Stover N.A."/>
            <person name="Krieger C.J."/>
            <person name="del Toro C."/>
            <person name="Ryder H.F."/>
            <person name="Williamson S.C."/>
            <person name="Barbeau R.A."/>
            <person name="Hamilton E.P."/>
            <person name="Orias E."/>
        </authorList>
    </citation>
    <scope>NUCLEOTIDE SEQUENCE [LARGE SCALE GENOMIC DNA]</scope>
    <source>
        <strain evidence="6">SB210</strain>
    </source>
</reference>
<organism evidence="5 6">
    <name type="scientific">Tetrahymena thermophila (strain SB210)</name>
    <dbReference type="NCBI Taxonomy" id="312017"/>
    <lineage>
        <taxon>Eukaryota</taxon>
        <taxon>Sar</taxon>
        <taxon>Alveolata</taxon>
        <taxon>Ciliophora</taxon>
        <taxon>Intramacronucleata</taxon>
        <taxon>Oligohymenophorea</taxon>
        <taxon>Hymenostomatida</taxon>
        <taxon>Tetrahymenina</taxon>
        <taxon>Tetrahymenidae</taxon>
        <taxon>Tetrahymena</taxon>
    </lineage>
</organism>
<dbReference type="InterPro" id="IPR016024">
    <property type="entry name" value="ARM-type_fold"/>
</dbReference>
<sequence>MSRKILIQLYSQRDSPHLFVNRSKSADCDREENLVHYTYINPRIIKYILQEETERQDNSQEHERSIANNQSKHDQFNSDELNRDKSISDNLSSSPMQQKPLKEKKLKFKNLNFNPSVNTNADSNYSLENNQETQVSQNIQSSQQNLQVYQQHFKDSNYSYQSQHSSESVASNLNTTIKSTSLNLDEPSYCDFKKEENDSKRLQEEYQKNKFQTFENEIKNNLIKFSTNRYYKFILQNVLESDLIFRDCEQVEQIYFSRFGQKIIREYLNILEGEDLVQLLKVINTKLLDPFEFSEQKIDFLSNNLLSKKYLCGEQYGCLIVNYIVEQYSQNQFKESTQLIKQEIILQKIHQIIMRIVKKAHQLSQHYYSNYVIQLILEKLPNDCEINQQLNRALLPYFIDLSTNKFGSNVVEKAIRFGDDYFREEIWKIISYQSEDGQFINLEILVNDQFANYVIQRYYEHCNSYTIKQQFEEILHILNNQSRLQQYGQHVRMQIFDKNKPESKVHHLQQKDYNSSNINRSYYSQNTKIGNTSSLNNNFSNTISQKRYNYSRNGSIVSNESGGLESVSSRKSSSNIPTHLIDQSNQSNLVQTIPSQQSAQQFMPPNDQNIIGYGNNNYQKNYSLGVNPPKNQFNNQYFNQNGGIHPFSYSQNVNQKAQHFSNTFQQTQFQQSNACTSYPLENPYQKTQNQNQLFNQSHPNYFNSQKNQFKPKLTMQGGSYKGVGQKIITNNFQQMNEGYQVNYSNYQNIQNINNVQGRDQKLSAENNRKMLNQNYGNTNQLDLKLSIDDQINKSEGQQKYFQENLNQDQESYQ</sequence>
<keyword evidence="1" id="KW-0677">Repeat</keyword>
<keyword evidence="6" id="KW-1185">Reference proteome</keyword>
<dbReference type="STRING" id="312017.Q23EX3"/>
<dbReference type="PANTHER" id="PTHR12537:SF12">
    <property type="entry name" value="MATERNAL PROTEIN PUMILIO"/>
    <property type="match status" value="1"/>
</dbReference>
<dbReference type="OrthoDB" id="668540at2759"/>
<dbReference type="GO" id="GO:0005737">
    <property type="term" value="C:cytoplasm"/>
    <property type="evidence" value="ECO:0007669"/>
    <property type="project" value="TreeGrafter"/>
</dbReference>
<dbReference type="InParanoid" id="Q23EX3"/>
<dbReference type="Gene3D" id="1.25.10.10">
    <property type="entry name" value="Leucine-rich Repeat Variant"/>
    <property type="match status" value="1"/>
</dbReference>
<dbReference type="HOGENOM" id="CLU_374094_0_0_1"/>
<dbReference type="PANTHER" id="PTHR12537">
    <property type="entry name" value="RNA BINDING PROTEIN PUMILIO-RELATED"/>
    <property type="match status" value="1"/>
</dbReference>
<evidence type="ECO:0000313" key="5">
    <source>
        <dbReference type="EMBL" id="EAR95132.3"/>
    </source>
</evidence>
<evidence type="ECO:0000259" key="4">
    <source>
        <dbReference type="PROSITE" id="PS50303"/>
    </source>
</evidence>
<feature type="repeat" description="Pumilio" evidence="2">
    <location>
        <begin position="393"/>
        <end position="428"/>
    </location>
</feature>